<keyword evidence="15" id="KW-0464">Manganese</keyword>
<evidence type="ECO:0000256" key="15">
    <source>
        <dbReference type="ARBA" id="ARBA00023211"/>
    </source>
</evidence>
<dbReference type="InterPro" id="IPR003100">
    <property type="entry name" value="PAZ_dom"/>
</dbReference>
<keyword evidence="8" id="KW-0378">Hydrolase</keyword>
<dbReference type="PROSITE" id="PS50821">
    <property type="entry name" value="PAZ"/>
    <property type="match status" value="1"/>
</dbReference>
<dbReference type="Pfam" id="PF00636">
    <property type="entry name" value="Ribonuclease_3"/>
    <property type="match status" value="2"/>
</dbReference>
<dbReference type="GO" id="GO:0003723">
    <property type="term" value="F:RNA binding"/>
    <property type="evidence" value="ECO:0007669"/>
    <property type="project" value="UniProtKB-UniRule"/>
</dbReference>
<protein>
    <recommendedName>
        <fullName evidence="3">Dicer-like protein 1</fullName>
    </recommendedName>
</protein>
<dbReference type="SMART" id="SM00535">
    <property type="entry name" value="RIBOc"/>
    <property type="match status" value="2"/>
</dbReference>
<dbReference type="GO" id="GO:0050688">
    <property type="term" value="P:regulation of defense response to virus"/>
    <property type="evidence" value="ECO:0007669"/>
    <property type="project" value="UniProtKB-KW"/>
</dbReference>
<name>A0A9P4S9X7_9PEZI</name>
<dbReference type="InterPro" id="IPR006935">
    <property type="entry name" value="Helicase/UvrB_N"/>
</dbReference>
<dbReference type="InterPro" id="IPR056755">
    <property type="entry name" value="DSRM_2"/>
</dbReference>
<feature type="compositionally biased region" description="Acidic residues" evidence="19">
    <location>
        <begin position="1"/>
        <end position="12"/>
    </location>
</feature>
<dbReference type="FunFam" id="3.40.50.300:FF:001988">
    <property type="entry name" value="Dicer-like protein 1"/>
    <property type="match status" value="1"/>
</dbReference>
<dbReference type="Pfam" id="PF24995">
    <property type="entry name" value="DSRM_2"/>
    <property type="match status" value="1"/>
</dbReference>
<comment type="cofactor">
    <cofactor evidence="1">
        <name>Mn(2+)</name>
        <dbReference type="ChEBI" id="CHEBI:29035"/>
    </cofactor>
</comment>
<evidence type="ECO:0000259" key="24">
    <source>
        <dbReference type="PROSITE" id="PS51194"/>
    </source>
</evidence>
<feature type="domain" description="Dicer dsRNA-binding fold" evidence="25">
    <location>
        <begin position="624"/>
        <end position="714"/>
    </location>
</feature>
<keyword evidence="5" id="KW-0479">Metal-binding</keyword>
<dbReference type="CDD" id="cd18034">
    <property type="entry name" value="DEXHc_dicer"/>
    <property type="match status" value="1"/>
</dbReference>
<dbReference type="GO" id="GO:0004525">
    <property type="term" value="F:ribonuclease III activity"/>
    <property type="evidence" value="ECO:0007669"/>
    <property type="project" value="InterPro"/>
</dbReference>
<dbReference type="InterPro" id="IPR014001">
    <property type="entry name" value="Helicase_ATP-bd"/>
</dbReference>
<comment type="caution">
    <text evidence="26">The sequence shown here is derived from an EMBL/GenBank/DDBJ whole genome shotgun (WGS) entry which is preliminary data.</text>
</comment>
<evidence type="ECO:0000256" key="17">
    <source>
        <dbReference type="ARBA" id="ARBA00035116"/>
    </source>
</evidence>
<evidence type="ECO:0000259" key="25">
    <source>
        <dbReference type="PROSITE" id="PS51327"/>
    </source>
</evidence>
<evidence type="ECO:0000256" key="14">
    <source>
        <dbReference type="ARBA" id="ARBA00023118"/>
    </source>
</evidence>
<evidence type="ECO:0000256" key="18">
    <source>
        <dbReference type="PROSITE-ProRule" id="PRU00657"/>
    </source>
</evidence>
<gene>
    <name evidence="26" type="ORF">M501DRAFT_1031732</name>
</gene>
<evidence type="ECO:0000256" key="6">
    <source>
        <dbReference type="ARBA" id="ARBA00022737"/>
    </source>
</evidence>
<evidence type="ECO:0000256" key="4">
    <source>
        <dbReference type="ARBA" id="ARBA00022721"/>
    </source>
</evidence>
<dbReference type="PROSITE" id="PS51327">
    <property type="entry name" value="DICER_DSRBF"/>
    <property type="match status" value="1"/>
</dbReference>
<dbReference type="Gene3D" id="3.30.160.380">
    <property type="entry name" value="Dicer dimerisation domain"/>
    <property type="match status" value="1"/>
</dbReference>
<keyword evidence="7" id="KW-0547">Nucleotide-binding</keyword>
<dbReference type="Pfam" id="PF03368">
    <property type="entry name" value="Dicer_dimer"/>
    <property type="match status" value="1"/>
</dbReference>
<dbReference type="InterPro" id="IPR036389">
    <property type="entry name" value="RNase_III_sf"/>
</dbReference>
<dbReference type="SMART" id="SM00487">
    <property type="entry name" value="DEXDc"/>
    <property type="match status" value="1"/>
</dbReference>
<dbReference type="SMART" id="SM00490">
    <property type="entry name" value="HELICc"/>
    <property type="match status" value="1"/>
</dbReference>
<evidence type="ECO:0000313" key="27">
    <source>
        <dbReference type="Proteomes" id="UP000799429"/>
    </source>
</evidence>
<evidence type="ECO:0000256" key="2">
    <source>
        <dbReference type="ARBA" id="ARBA00001946"/>
    </source>
</evidence>
<keyword evidence="9" id="KW-0347">Helicase</keyword>
<dbReference type="GO" id="GO:0005524">
    <property type="term" value="F:ATP binding"/>
    <property type="evidence" value="ECO:0007669"/>
    <property type="project" value="UniProtKB-KW"/>
</dbReference>
<feature type="domain" description="PAZ" evidence="22">
    <location>
        <begin position="864"/>
        <end position="992"/>
    </location>
</feature>
<feature type="compositionally biased region" description="Acidic residues" evidence="19">
    <location>
        <begin position="22"/>
        <end position="33"/>
    </location>
</feature>
<dbReference type="PROSITE" id="PS51192">
    <property type="entry name" value="HELICASE_ATP_BIND_1"/>
    <property type="match status" value="1"/>
</dbReference>
<dbReference type="FunFam" id="1.10.1520.10:FF:000015">
    <property type="entry name" value="Dicer-like protein 1"/>
    <property type="match status" value="1"/>
</dbReference>
<evidence type="ECO:0000256" key="10">
    <source>
        <dbReference type="ARBA" id="ARBA00022833"/>
    </source>
</evidence>
<comment type="function">
    <text evidence="16">Dicer-like endonuclease involved in cleaving double-stranded RNA in the RNA interference (RNAi) pathway. Produces 21 to 25 bp dsRNAs (siRNAs) which target the selective destruction of homologous RNAs leading to sequence-specific suppression of gene expression, called post-transcriptional gene silencing (PTGS). Part of a broad host defense response against viral infection and transposons.</text>
</comment>
<keyword evidence="27" id="KW-1185">Reference proteome</keyword>
<keyword evidence="13 18" id="KW-0694">RNA-binding</keyword>
<dbReference type="GO" id="GO:0005737">
    <property type="term" value="C:cytoplasm"/>
    <property type="evidence" value="ECO:0007669"/>
    <property type="project" value="TreeGrafter"/>
</dbReference>
<keyword evidence="6" id="KW-0677">Repeat</keyword>
<feature type="domain" description="Helicase C-terminal" evidence="24">
    <location>
        <begin position="429"/>
        <end position="593"/>
    </location>
</feature>
<feature type="domain" description="RNase III" evidence="21">
    <location>
        <begin position="1231"/>
        <end position="1382"/>
    </location>
</feature>
<dbReference type="PANTHER" id="PTHR14950:SF62">
    <property type="entry name" value="DICER-LIKE PROTEIN 1"/>
    <property type="match status" value="1"/>
</dbReference>
<evidence type="ECO:0000256" key="7">
    <source>
        <dbReference type="ARBA" id="ARBA00022741"/>
    </source>
</evidence>
<dbReference type="GO" id="GO:0005634">
    <property type="term" value="C:nucleus"/>
    <property type="evidence" value="ECO:0007669"/>
    <property type="project" value="TreeGrafter"/>
</dbReference>
<keyword evidence="10" id="KW-0862">Zinc</keyword>
<dbReference type="InterPro" id="IPR001650">
    <property type="entry name" value="Helicase_C-like"/>
</dbReference>
<feature type="domain" description="DRBM" evidence="20">
    <location>
        <begin position="1413"/>
        <end position="1484"/>
    </location>
</feature>
<dbReference type="CDD" id="cd18802">
    <property type="entry name" value="SF2_C_dicer"/>
    <property type="match status" value="1"/>
</dbReference>
<dbReference type="InterPro" id="IPR014720">
    <property type="entry name" value="dsRBD_dom"/>
</dbReference>
<organism evidence="26 27">
    <name type="scientific">Patellaria atrata CBS 101060</name>
    <dbReference type="NCBI Taxonomy" id="1346257"/>
    <lineage>
        <taxon>Eukaryota</taxon>
        <taxon>Fungi</taxon>
        <taxon>Dikarya</taxon>
        <taxon>Ascomycota</taxon>
        <taxon>Pezizomycotina</taxon>
        <taxon>Dothideomycetes</taxon>
        <taxon>Dothideomycetes incertae sedis</taxon>
        <taxon>Patellariales</taxon>
        <taxon>Patellariaceae</taxon>
        <taxon>Patellaria</taxon>
    </lineage>
</organism>
<evidence type="ECO:0000313" key="26">
    <source>
        <dbReference type="EMBL" id="KAF2838659.1"/>
    </source>
</evidence>
<dbReference type="FunFam" id="3.40.50.300:FF:001669">
    <property type="entry name" value="Dicer-like protein 1"/>
    <property type="match status" value="1"/>
</dbReference>
<evidence type="ECO:0000256" key="9">
    <source>
        <dbReference type="ARBA" id="ARBA00022806"/>
    </source>
</evidence>
<dbReference type="Proteomes" id="UP000799429">
    <property type="component" value="Unassembled WGS sequence"/>
</dbReference>
<dbReference type="SUPFAM" id="SSF69065">
    <property type="entry name" value="RNase III domain-like"/>
    <property type="match status" value="2"/>
</dbReference>
<dbReference type="InterPro" id="IPR038248">
    <property type="entry name" value="Dicer_dimer_sf"/>
</dbReference>
<evidence type="ECO:0000256" key="12">
    <source>
        <dbReference type="ARBA" id="ARBA00022842"/>
    </source>
</evidence>
<dbReference type="Pfam" id="PF00271">
    <property type="entry name" value="Helicase_C"/>
    <property type="match status" value="1"/>
</dbReference>
<feature type="region of interest" description="Disordered" evidence="19">
    <location>
        <begin position="1"/>
        <end position="42"/>
    </location>
</feature>
<keyword evidence="12" id="KW-0460">Magnesium</keyword>
<dbReference type="GO" id="GO:0051607">
    <property type="term" value="P:defense response to virus"/>
    <property type="evidence" value="ECO:0007669"/>
    <property type="project" value="UniProtKB-KW"/>
</dbReference>
<evidence type="ECO:0000259" key="23">
    <source>
        <dbReference type="PROSITE" id="PS51192"/>
    </source>
</evidence>
<dbReference type="PROSITE" id="PS51194">
    <property type="entry name" value="HELICASE_CTER"/>
    <property type="match status" value="1"/>
</dbReference>
<evidence type="ECO:0000256" key="8">
    <source>
        <dbReference type="ARBA" id="ARBA00022801"/>
    </source>
</evidence>
<evidence type="ECO:0000256" key="13">
    <source>
        <dbReference type="ARBA" id="ARBA00022884"/>
    </source>
</evidence>
<evidence type="ECO:0000256" key="16">
    <source>
        <dbReference type="ARBA" id="ARBA00025403"/>
    </source>
</evidence>
<dbReference type="GO" id="GO:0030422">
    <property type="term" value="P:siRNA processing"/>
    <property type="evidence" value="ECO:0007669"/>
    <property type="project" value="TreeGrafter"/>
</dbReference>
<reference evidence="26" key="1">
    <citation type="journal article" date="2020" name="Stud. Mycol.">
        <title>101 Dothideomycetes genomes: a test case for predicting lifestyles and emergence of pathogens.</title>
        <authorList>
            <person name="Haridas S."/>
            <person name="Albert R."/>
            <person name="Binder M."/>
            <person name="Bloem J."/>
            <person name="Labutti K."/>
            <person name="Salamov A."/>
            <person name="Andreopoulos B."/>
            <person name="Baker S."/>
            <person name="Barry K."/>
            <person name="Bills G."/>
            <person name="Bluhm B."/>
            <person name="Cannon C."/>
            <person name="Castanera R."/>
            <person name="Culley D."/>
            <person name="Daum C."/>
            <person name="Ezra D."/>
            <person name="Gonzalez J."/>
            <person name="Henrissat B."/>
            <person name="Kuo A."/>
            <person name="Liang C."/>
            <person name="Lipzen A."/>
            <person name="Lutzoni F."/>
            <person name="Magnuson J."/>
            <person name="Mondo S."/>
            <person name="Nolan M."/>
            <person name="Ohm R."/>
            <person name="Pangilinan J."/>
            <person name="Park H.-J."/>
            <person name="Ramirez L."/>
            <person name="Alfaro M."/>
            <person name="Sun H."/>
            <person name="Tritt A."/>
            <person name="Yoshinaga Y."/>
            <person name="Zwiers L.-H."/>
            <person name="Turgeon B."/>
            <person name="Goodwin S."/>
            <person name="Spatafora J."/>
            <person name="Crous P."/>
            <person name="Grigoriev I."/>
        </authorList>
    </citation>
    <scope>NUCLEOTIDE SEQUENCE</scope>
    <source>
        <strain evidence="26">CBS 101060</strain>
    </source>
</reference>
<keyword evidence="4" id="KW-0930">Antiviral protein</keyword>
<keyword evidence="14" id="KW-0051">Antiviral defense</keyword>
<dbReference type="Gene3D" id="3.40.50.300">
    <property type="entry name" value="P-loop containing nucleotide triphosphate hydrolases"/>
    <property type="match status" value="2"/>
</dbReference>
<dbReference type="GO" id="GO:0003677">
    <property type="term" value="F:DNA binding"/>
    <property type="evidence" value="ECO:0007669"/>
    <property type="project" value="InterPro"/>
</dbReference>
<dbReference type="CDD" id="cd00593">
    <property type="entry name" value="RIBOc"/>
    <property type="match status" value="2"/>
</dbReference>
<dbReference type="SUPFAM" id="SSF52540">
    <property type="entry name" value="P-loop containing nucleoside triphosphate hydrolases"/>
    <property type="match status" value="1"/>
</dbReference>
<evidence type="ECO:0000256" key="11">
    <source>
        <dbReference type="ARBA" id="ARBA00022840"/>
    </source>
</evidence>
<sequence>MAVDDVDYDEDQELVRAREGELGDDQSDEEDNGLEAAHTTKEKKREQNTIFKSWVTKKVDASFTKEINDAMKTTDDEVLSIRGLLAKQEGTNIIKDPREYQMELFERAKQENIIAVLDTGSGKTLIAVLLLRHILDQELENRAAGKAPRIAFFLVDSVTLVFQQFNVLETNLDHKVDRFCGAMKTDLWSKQVWDKHFATNMVLVCTAEVLAQCLMHSFIKMEQINLLIFDEAHHAKKNHAYARIMRDYYITQPDPTKSPKIFGMTASPVDSKESVEWAAMDLEDLLKCKIATTADLSLLQKSVSRPTEEICLYPSIPPPFETQLYQRLHRDFGDVPAFGKMFTDAKMASSHLGRWCSDMFWSFALTDEEERKLEGRQQKAYHADKNSQSMKVFDAQIERLREAAKIVQEHDFGSPKLSPDDLSPKVLSFASWLLLYFERPTDARCIVFVERRQTARLLQLIFQHLGGPHLRPGVLVGAGSTSIIGNIDVSFHQQVMTMIKFRKGELNCLFSTSIGEEGLDIPDCNLVIRFDLYKTMIQYVQSRGRARHRNSKYIHMVETGNYHHQNLCREVRHAEAIMRQFCEALPEDRLLHGNDFDNGFTSSNSTNLVHTVNSTGAKLTHGTSMSVLSHFVSSLSRSNEPPEQPQFIMTRQADKYVCEVKLPENCPIPGALGIPCRKKALAKQSAAFEACVLLRKGKYLDENLLPIYVKQLPAMRNALLALNSKKSNMYNMRLKPSIWETTRGSVPTQLFLTIIDLPMGLDRPHQPLGLLTRECLPEFPEFPLHLNDGKVSIVKVIPLKFSFHSTQELLEHLTSFTLRIYKDLFNKTFENEQANMSYWLAPIVSADNAFPEIYQYPENLIDKTTLKVVFENDEYTWSPEMDNSFLANRFLVDRWDGGRRFFSVKVTNKLTALDAVPPDTVKSKRKNVRNILDYTISLWSKSRQRATWNENQPVIEASQVLHRRNMLAEPENREVALKTKCYVCPQPLKISALPPTVATIGLVFPAIIYRLDSYMTALDATKLVNIRIGAALALEAMTKDSDNSEEHSEEKVNFQRGMGSNYERLEFMGDCFLKMGTTIALFGLHPESDEFDFHVHRMVLICNANLFKTAKKLKIQEYIRSQAFSRRTWYPEGLKLIEGKGAKNASDQVMKHSLGDKTVADVCEALIGAAFMEYNIPGVWNPELWENAIKAVTALVDDDNHRMQKWEDYVAAYVIPAYQTDQSTASQRDLAEKVAKEHPYKFNYPRLLRSAFLHPSYPYTWEKLPSYQRLEFLGDALLDMTCITHLFYRFPGKDPQWLTEHKMAMVSNKFLGAVCVKIGFHRHLRFNHAQIECQVREYAIEIQEAERESKGARDYWTTVKAPPKCLPDIVESYVGALFIDSNFNYGEVQRFFDTHIAWFFEDMSIYDTFANNHPTTQLHHLLAIDMGCTDYRLLSDEIAILTGGPPKVIAGLMIHNKVVAEGVASSGKNAKVKASLNALELIQGLAPFEFRAKFGCGCRQNANVEDEKWPSATNGDLKTNGVNGANGETAIAGVMIEQMGTAV</sequence>
<evidence type="ECO:0000256" key="1">
    <source>
        <dbReference type="ARBA" id="ARBA00001936"/>
    </source>
</evidence>
<dbReference type="OrthoDB" id="416741at2759"/>
<keyword evidence="11" id="KW-0067">ATP-binding</keyword>
<dbReference type="Pfam" id="PF04851">
    <property type="entry name" value="ResIII"/>
    <property type="match status" value="1"/>
</dbReference>
<feature type="domain" description="Helicase ATP-binding" evidence="23">
    <location>
        <begin position="104"/>
        <end position="286"/>
    </location>
</feature>
<dbReference type="InterPro" id="IPR027417">
    <property type="entry name" value="P-loop_NTPase"/>
</dbReference>
<feature type="domain" description="RNase III" evidence="21">
    <location>
        <begin position="1015"/>
        <end position="1175"/>
    </location>
</feature>
<evidence type="ECO:0000259" key="20">
    <source>
        <dbReference type="PROSITE" id="PS50137"/>
    </source>
</evidence>
<comment type="cofactor">
    <cofactor evidence="2">
        <name>Mg(2+)</name>
        <dbReference type="ChEBI" id="CHEBI:18420"/>
    </cofactor>
</comment>
<evidence type="ECO:0000256" key="3">
    <source>
        <dbReference type="ARBA" id="ARBA00020797"/>
    </source>
</evidence>
<dbReference type="InterPro" id="IPR000999">
    <property type="entry name" value="RNase_III_dom"/>
</dbReference>
<evidence type="ECO:0000256" key="19">
    <source>
        <dbReference type="SAM" id="MobiDB-lite"/>
    </source>
</evidence>
<proteinExistence type="inferred from homology"/>
<dbReference type="EMBL" id="MU006096">
    <property type="protein sequence ID" value="KAF2838659.1"/>
    <property type="molecule type" value="Genomic_DNA"/>
</dbReference>
<dbReference type="PROSITE" id="PS00517">
    <property type="entry name" value="RNASE_3_1"/>
    <property type="match status" value="1"/>
</dbReference>
<dbReference type="GO" id="GO:0046872">
    <property type="term" value="F:metal ion binding"/>
    <property type="evidence" value="ECO:0007669"/>
    <property type="project" value="UniProtKB-KW"/>
</dbReference>
<dbReference type="PROSITE" id="PS50142">
    <property type="entry name" value="RNASE_3_2"/>
    <property type="match status" value="2"/>
</dbReference>
<accession>A0A9P4S9X7</accession>
<comment type="similarity">
    <text evidence="17 18">Belongs to the helicase family. Dicer subfamily.</text>
</comment>
<dbReference type="PROSITE" id="PS50137">
    <property type="entry name" value="DS_RBD"/>
    <property type="match status" value="1"/>
</dbReference>
<dbReference type="GO" id="GO:0004386">
    <property type="term" value="F:helicase activity"/>
    <property type="evidence" value="ECO:0007669"/>
    <property type="project" value="UniProtKB-KW"/>
</dbReference>
<dbReference type="PANTHER" id="PTHR14950">
    <property type="entry name" value="DICER-RELATED"/>
    <property type="match status" value="1"/>
</dbReference>
<dbReference type="Gene3D" id="1.10.1520.10">
    <property type="entry name" value="Ribonuclease III domain"/>
    <property type="match status" value="2"/>
</dbReference>
<dbReference type="InterPro" id="IPR005034">
    <property type="entry name" value="Dicer_dimerisation"/>
</dbReference>
<evidence type="ECO:0000259" key="21">
    <source>
        <dbReference type="PROSITE" id="PS50142"/>
    </source>
</evidence>
<evidence type="ECO:0000256" key="5">
    <source>
        <dbReference type="ARBA" id="ARBA00022723"/>
    </source>
</evidence>
<evidence type="ECO:0000259" key="22">
    <source>
        <dbReference type="PROSITE" id="PS50821"/>
    </source>
</evidence>